<evidence type="ECO:0000256" key="1">
    <source>
        <dbReference type="ARBA" id="ARBA00004496"/>
    </source>
</evidence>
<evidence type="ECO:0000313" key="6">
    <source>
        <dbReference type="Proteomes" id="UP000199501"/>
    </source>
</evidence>
<dbReference type="Pfam" id="PF14011">
    <property type="entry name" value="ESX-1_EspG"/>
    <property type="match status" value="1"/>
</dbReference>
<reference evidence="6" key="1">
    <citation type="submission" date="2016-10" db="EMBL/GenBank/DDBJ databases">
        <authorList>
            <person name="Varghese N."/>
            <person name="Submissions S."/>
        </authorList>
    </citation>
    <scope>NUCLEOTIDE SEQUENCE [LARGE SCALE GENOMIC DNA]</scope>
    <source>
        <strain evidence="6">IBRC-M 10403</strain>
    </source>
</reference>
<dbReference type="STRING" id="1271860.SAMN05216174_12446"/>
<evidence type="ECO:0000313" key="5">
    <source>
        <dbReference type="EMBL" id="SDD95457.1"/>
    </source>
</evidence>
<dbReference type="OrthoDB" id="5175124at2"/>
<dbReference type="Proteomes" id="UP000199501">
    <property type="component" value="Unassembled WGS sequence"/>
</dbReference>
<accession>A0A1G6Z0M0</accession>
<sequence length="252" mass="27308">MTFRSFTLSFAAMDILFTEHRLGLAPFPFEIPGHGRTLAQRADIRRAVFADLERRNLAVRGRIEPDVEEALALLVRPRLAITGFGDLGGGHTLCARLGALGNRAVVAVRQGQTVRFDAIRETALVSTAVGLLPQHRPGPGQSVTIELTAPPAEAGAIEPVRPHRTSRSAQARAVQAMLAPPKLRLGQLQAHARDRHGRQSSAPCLFWFDTADGRYLTVGSARADGARWTTYAPADNQRIARHLSGQLAHLTG</sequence>
<dbReference type="RefSeq" id="WP_091457527.1">
    <property type="nucleotide sequence ID" value="NZ_FMZZ01000024.1"/>
</dbReference>
<name>A0A1G6Z0M0_9PSEU</name>
<keyword evidence="3" id="KW-0963">Cytoplasm</keyword>
<comment type="subcellular location">
    <subcellularLocation>
        <location evidence="1">Cytoplasm</location>
    </subcellularLocation>
</comment>
<evidence type="ECO:0000256" key="2">
    <source>
        <dbReference type="ARBA" id="ARBA00006411"/>
    </source>
</evidence>
<organism evidence="5 6">
    <name type="scientific">Actinokineospora iranica</name>
    <dbReference type="NCBI Taxonomy" id="1271860"/>
    <lineage>
        <taxon>Bacteria</taxon>
        <taxon>Bacillati</taxon>
        <taxon>Actinomycetota</taxon>
        <taxon>Actinomycetes</taxon>
        <taxon>Pseudonocardiales</taxon>
        <taxon>Pseudonocardiaceae</taxon>
        <taxon>Actinokineospora</taxon>
    </lineage>
</organism>
<protein>
    <submittedName>
        <fullName evidence="5">EspG family protein</fullName>
    </submittedName>
</protein>
<evidence type="ECO:0000256" key="4">
    <source>
        <dbReference type="ARBA" id="ARBA00023186"/>
    </source>
</evidence>
<keyword evidence="4" id="KW-0143">Chaperone</keyword>
<dbReference type="EMBL" id="FMZZ01000024">
    <property type="protein sequence ID" value="SDD95457.1"/>
    <property type="molecule type" value="Genomic_DNA"/>
</dbReference>
<evidence type="ECO:0000256" key="3">
    <source>
        <dbReference type="ARBA" id="ARBA00022490"/>
    </source>
</evidence>
<gene>
    <name evidence="5" type="ORF">SAMN05216174_12446</name>
</gene>
<comment type="similarity">
    <text evidence="2">Belongs to the EspG family.</text>
</comment>
<keyword evidence="6" id="KW-1185">Reference proteome</keyword>
<proteinExistence type="inferred from homology"/>
<dbReference type="AlphaFoldDB" id="A0A1G6Z0M0"/>
<dbReference type="InterPro" id="IPR025734">
    <property type="entry name" value="EspG"/>
</dbReference>